<dbReference type="STRING" id="90262.A0A1X2INT1"/>
<organism evidence="5 6">
    <name type="scientific">Absidia repens</name>
    <dbReference type="NCBI Taxonomy" id="90262"/>
    <lineage>
        <taxon>Eukaryota</taxon>
        <taxon>Fungi</taxon>
        <taxon>Fungi incertae sedis</taxon>
        <taxon>Mucoromycota</taxon>
        <taxon>Mucoromycotina</taxon>
        <taxon>Mucoromycetes</taxon>
        <taxon>Mucorales</taxon>
        <taxon>Cunninghamellaceae</taxon>
        <taxon>Absidia</taxon>
    </lineage>
</organism>
<feature type="compositionally biased region" description="Polar residues" evidence="3">
    <location>
        <begin position="924"/>
        <end position="934"/>
    </location>
</feature>
<keyword evidence="4" id="KW-1133">Transmembrane helix</keyword>
<comment type="caution">
    <text evidence="5">The sequence shown here is derived from an EMBL/GenBank/DDBJ whole genome shotgun (WGS) entry which is preliminary data.</text>
</comment>
<dbReference type="AlphaFoldDB" id="A0A1X2INT1"/>
<evidence type="ECO:0000256" key="2">
    <source>
        <dbReference type="ARBA" id="ARBA00022737"/>
    </source>
</evidence>
<evidence type="ECO:0000313" key="6">
    <source>
        <dbReference type="Proteomes" id="UP000193560"/>
    </source>
</evidence>
<feature type="compositionally biased region" description="Basic residues" evidence="3">
    <location>
        <begin position="937"/>
        <end position="946"/>
    </location>
</feature>
<evidence type="ECO:0000256" key="4">
    <source>
        <dbReference type="SAM" id="Phobius"/>
    </source>
</evidence>
<evidence type="ECO:0008006" key="7">
    <source>
        <dbReference type="Google" id="ProtNLM"/>
    </source>
</evidence>
<dbReference type="Gene3D" id="2.120.10.80">
    <property type="entry name" value="Kelch-type beta propeller"/>
    <property type="match status" value="2"/>
</dbReference>
<gene>
    <name evidence="5" type="ORF">BCR42DRAFT_489573</name>
</gene>
<dbReference type="PANTHER" id="PTHR46093:SF18">
    <property type="entry name" value="FIBRONECTIN TYPE-III DOMAIN-CONTAINING PROTEIN"/>
    <property type="match status" value="1"/>
</dbReference>
<feature type="region of interest" description="Disordered" evidence="3">
    <location>
        <begin position="837"/>
        <end position="857"/>
    </location>
</feature>
<keyword evidence="4" id="KW-0812">Transmembrane</keyword>
<protein>
    <recommendedName>
        <fullName evidence="7">Galactose oxidase</fullName>
    </recommendedName>
</protein>
<feature type="region of interest" description="Disordered" evidence="3">
    <location>
        <begin position="109"/>
        <end position="130"/>
    </location>
</feature>
<evidence type="ECO:0000256" key="1">
    <source>
        <dbReference type="ARBA" id="ARBA00022441"/>
    </source>
</evidence>
<feature type="compositionally biased region" description="Polar residues" evidence="3">
    <location>
        <begin position="982"/>
        <end position="994"/>
    </location>
</feature>
<dbReference type="PANTHER" id="PTHR46093">
    <property type="entry name" value="ACYL-COA-BINDING DOMAIN-CONTAINING PROTEIN 5"/>
    <property type="match status" value="1"/>
</dbReference>
<feature type="region of interest" description="Disordered" evidence="3">
    <location>
        <begin position="899"/>
        <end position="956"/>
    </location>
</feature>
<feature type="region of interest" description="Disordered" evidence="3">
    <location>
        <begin position="970"/>
        <end position="1019"/>
    </location>
</feature>
<proteinExistence type="predicted"/>
<feature type="transmembrane region" description="Helical" evidence="4">
    <location>
        <begin position="460"/>
        <end position="479"/>
    </location>
</feature>
<feature type="compositionally biased region" description="Low complexity" evidence="3">
    <location>
        <begin position="837"/>
        <end position="850"/>
    </location>
</feature>
<keyword evidence="1" id="KW-0880">Kelch repeat</keyword>
<dbReference type="OrthoDB" id="432528at2759"/>
<sequence length="1019" mass="113908">MNDLLSNPAGQELRSTDRPMYGMASTNVNDTIYMYGGFYGVSPWNMEALWTMPSTVEPKYLTQVKTDPTASPVLIYTQLLYYPRNDCLYAFGGHHPPIADRGIEMNSNLTLPNNNNNSSSSNSATNTTSISTPALEPLRYYRYDISLKTWTPLKPALPNNNTNGPLERYWHTATIDANATSAYLFGGMNITGSVNDFWRYAFESNTWHPLTLPSDSWQARCGHSSNMLSNGMLVILGGYHCVGNYTTNPVMPKVLVPLDHATVYNTMSQAWTNQSLAGLVVPEPRAYHSAITTKDDRLMICGGQDGAAQPFQTYISAGGDPSAMTAVLDTTHWEWLVPTPSPYQPFPRSFASAVLVNDTKVMIGFGINYHTIYDGMYVFDVADGKWLPASPNALRPMAGQIAFIAGMAVMGSFVGAILLVGLCLVVKKLQRRVVDFAKKVKNDIWNPRAGEPMWAEMSRLLFRIMFLAVFLTVVSVLILQVRNSPIIDQKYYVHNNDYTVDVPDIRFCFDGWTSDNSVTSPYIQCATDFGDSCSQYLIDISKNVETGLNYYGTTLHCYLFRAPPSFRLGRTNDRIISNGSYLKFYYYGDRLPSTASHLHLVFYNKYHDPNLPVYHIDDPYDLPFSWYSDSEDAQFQSAEEENLRTENSFDLNPNVGSTSSFATIEREEIKSTNFWNYVGIASVHKRAFEIESKAVSETVTTIYATEPQPLGSLHVFPANYEVTVLREQRAFTVVNAMGIIGGIFGLIVGLQACLFGYRPRSPMGLIHRWGMGQMRWSISQGLLASRIESIHHSPVPLVNPVHRRFSHFDTKQPPPHLSHPPPMHEDDDTYFPPTNTATTTTATAVTTTTGENEETRRLTRMEERLQLMELLFKSYYINDEVFQSLDKAIKKEEVKKLATYDDGSPNTSPPPPLLAQPPTPPSNDSSLSNTATNVSNSHHRHRHHKSSSTSSTSNNLKRHFSKRWLSAFRGTTNDTTTGSTTMWSLDASSPTSESHPLPSLANPTRDFVPPTSSPSPTMP</sequence>
<keyword evidence="4" id="KW-0472">Membrane</keyword>
<dbReference type="InterPro" id="IPR015915">
    <property type="entry name" value="Kelch-typ_b-propeller"/>
</dbReference>
<dbReference type="EMBL" id="MCGE01000007">
    <property type="protein sequence ID" value="ORZ19672.1"/>
    <property type="molecule type" value="Genomic_DNA"/>
</dbReference>
<accession>A0A1X2INT1</accession>
<feature type="transmembrane region" description="Helical" evidence="4">
    <location>
        <begin position="401"/>
        <end position="426"/>
    </location>
</feature>
<reference evidence="5 6" key="1">
    <citation type="submission" date="2016-07" db="EMBL/GenBank/DDBJ databases">
        <title>Pervasive Adenine N6-methylation of Active Genes in Fungi.</title>
        <authorList>
            <consortium name="DOE Joint Genome Institute"/>
            <person name="Mondo S.J."/>
            <person name="Dannebaum R.O."/>
            <person name="Kuo R.C."/>
            <person name="Labutti K."/>
            <person name="Haridas S."/>
            <person name="Kuo A."/>
            <person name="Salamov A."/>
            <person name="Ahrendt S.R."/>
            <person name="Lipzen A."/>
            <person name="Sullivan W."/>
            <person name="Andreopoulos W.B."/>
            <person name="Clum A."/>
            <person name="Lindquist E."/>
            <person name="Daum C."/>
            <person name="Ramamoorthy G.K."/>
            <person name="Gryganskyi A."/>
            <person name="Culley D."/>
            <person name="Magnuson J.K."/>
            <person name="James T.Y."/>
            <person name="O'Malley M.A."/>
            <person name="Stajich J.E."/>
            <person name="Spatafora J.W."/>
            <person name="Visel A."/>
            <person name="Grigoriev I.V."/>
        </authorList>
    </citation>
    <scope>NUCLEOTIDE SEQUENCE [LARGE SCALE GENOMIC DNA]</scope>
    <source>
        <strain evidence="5 6">NRRL 1336</strain>
    </source>
</reference>
<dbReference type="Pfam" id="PF24681">
    <property type="entry name" value="Kelch_KLHDC2_KLHL20_DRC7"/>
    <property type="match status" value="1"/>
</dbReference>
<feature type="compositionally biased region" description="Pro residues" evidence="3">
    <location>
        <begin position="907"/>
        <end position="921"/>
    </location>
</feature>
<evidence type="ECO:0000256" key="3">
    <source>
        <dbReference type="SAM" id="MobiDB-lite"/>
    </source>
</evidence>
<evidence type="ECO:0000313" key="5">
    <source>
        <dbReference type="EMBL" id="ORZ19672.1"/>
    </source>
</evidence>
<name>A0A1X2INT1_9FUNG</name>
<keyword evidence="2" id="KW-0677">Repeat</keyword>
<dbReference type="Proteomes" id="UP000193560">
    <property type="component" value="Unassembled WGS sequence"/>
</dbReference>
<dbReference type="SUPFAM" id="SSF117281">
    <property type="entry name" value="Kelch motif"/>
    <property type="match status" value="1"/>
</dbReference>
<feature type="compositionally biased region" description="Low complexity" evidence="3">
    <location>
        <begin position="971"/>
        <end position="981"/>
    </location>
</feature>
<keyword evidence="6" id="KW-1185">Reference proteome</keyword>